<dbReference type="GO" id="GO:0047632">
    <property type="term" value="F:agmatine deiminase activity"/>
    <property type="evidence" value="ECO:0007669"/>
    <property type="project" value="UniProtKB-EC"/>
</dbReference>
<dbReference type="PANTHER" id="PTHR31377:SF0">
    <property type="entry name" value="AGMATINE DEIMINASE-RELATED"/>
    <property type="match status" value="1"/>
</dbReference>
<reference evidence="2 3" key="1">
    <citation type="submission" date="2019-02" db="EMBL/GenBank/DDBJ databases">
        <title>Deep-cultivation of Planctomycetes and their phenomic and genomic characterization uncovers novel biology.</title>
        <authorList>
            <person name="Wiegand S."/>
            <person name="Jogler M."/>
            <person name="Boedeker C."/>
            <person name="Pinto D."/>
            <person name="Vollmers J."/>
            <person name="Rivas-Marin E."/>
            <person name="Kohn T."/>
            <person name="Peeters S.H."/>
            <person name="Heuer A."/>
            <person name="Rast P."/>
            <person name="Oberbeckmann S."/>
            <person name="Bunk B."/>
            <person name="Jeske O."/>
            <person name="Meyerdierks A."/>
            <person name="Storesund J.E."/>
            <person name="Kallscheuer N."/>
            <person name="Luecker S."/>
            <person name="Lage O.M."/>
            <person name="Pohl T."/>
            <person name="Merkel B.J."/>
            <person name="Hornburger P."/>
            <person name="Mueller R.-W."/>
            <person name="Bruemmer F."/>
            <person name="Labrenz M."/>
            <person name="Spormann A.M."/>
            <person name="Op Den Camp H."/>
            <person name="Overmann J."/>
            <person name="Amann R."/>
            <person name="Jetten M.S.M."/>
            <person name="Mascher T."/>
            <person name="Medema M.H."/>
            <person name="Devos D.P."/>
            <person name="Kaster A.-K."/>
            <person name="Ovreas L."/>
            <person name="Rohde M."/>
            <person name="Galperin M.Y."/>
            <person name="Jogler C."/>
        </authorList>
    </citation>
    <scope>NUCLEOTIDE SEQUENCE [LARGE SCALE GENOMIC DNA]</scope>
    <source>
        <strain evidence="2 3">Pla52o</strain>
    </source>
</reference>
<dbReference type="SUPFAM" id="SSF55909">
    <property type="entry name" value="Pentein"/>
    <property type="match status" value="1"/>
</dbReference>
<dbReference type="GO" id="GO:0004668">
    <property type="term" value="F:protein-arginine deiminase activity"/>
    <property type="evidence" value="ECO:0007669"/>
    <property type="project" value="InterPro"/>
</dbReference>
<dbReference type="OrthoDB" id="9808013at2"/>
<comment type="caution">
    <text evidence="2">The sequence shown here is derived from an EMBL/GenBank/DDBJ whole genome shotgun (WGS) entry which is preliminary data.</text>
</comment>
<name>A0A5C6C7E5_9BACT</name>
<accession>A0A5C6C7E5</accession>
<dbReference type="AlphaFoldDB" id="A0A5C6C7E5"/>
<protein>
    <submittedName>
        <fullName evidence="2">Putative agmatine deiminase</fullName>
        <ecNumber evidence="2">3.5.3.12</ecNumber>
    </submittedName>
</protein>
<dbReference type="EC" id="3.5.3.12" evidence="2"/>
<dbReference type="Gene3D" id="3.75.10.10">
    <property type="entry name" value="L-arginine/glycine Amidinotransferase, Chain A"/>
    <property type="match status" value="1"/>
</dbReference>
<dbReference type="RefSeq" id="WP_146596487.1">
    <property type="nucleotide sequence ID" value="NZ_SJPT01000008.1"/>
</dbReference>
<evidence type="ECO:0000313" key="2">
    <source>
        <dbReference type="EMBL" id="TWU20563.1"/>
    </source>
</evidence>
<evidence type="ECO:0000313" key="3">
    <source>
        <dbReference type="Proteomes" id="UP000316304"/>
    </source>
</evidence>
<dbReference type="EMBL" id="SJPT01000008">
    <property type="protein sequence ID" value="TWU20563.1"/>
    <property type="molecule type" value="Genomic_DNA"/>
</dbReference>
<proteinExistence type="predicted"/>
<organism evidence="2 3">
    <name type="scientific">Novipirellula galeiformis</name>
    <dbReference type="NCBI Taxonomy" id="2528004"/>
    <lineage>
        <taxon>Bacteria</taxon>
        <taxon>Pseudomonadati</taxon>
        <taxon>Planctomycetota</taxon>
        <taxon>Planctomycetia</taxon>
        <taxon>Pirellulales</taxon>
        <taxon>Pirellulaceae</taxon>
        <taxon>Novipirellula</taxon>
    </lineage>
</organism>
<evidence type="ECO:0000256" key="1">
    <source>
        <dbReference type="ARBA" id="ARBA00022801"/>
    </source>
</evidence>
<gene>
    <name evidence="2" type="primary">aguA</name>
    <name evidence="2" type="ORF">Pla52o_44410</name>
</gene>
<dbReference type="Proteomes" id="UP000316304">
    <property type="component" value="Unassembled WGS sequence"/>
</dbReference>
<sequence>MNRRTPAEWEPQEAVWLAWPHSLETWPGRFDRMPLFFANWARLMAETTPVRILVPESLAKSAALVLPGNRRIEWVVAPTNDAWVRDYGPTFVHDASLGGMVGIDWHYNAWGGKYPPWDDDDAAAALMCNAIGIPRIRSELCLEGGAIETDGRGRLLTTPECLITETRNPGWSSERISEELCKQMGVSEVVWLSGGGLVGDDTDGHIDQLARFLDPENIVVAVCDDPSDPNHEPLEANYRQLCLWGSSTEPQVQIHRLPIPALREIDGQRVPESYCNFLMLGRERLLVPSFGQHQADDHARSLLSELAGGATVEAIDCQDLIWGLGALHCASRDQPKRL</sequence>
<keyword evidence="3" id="KW-1185">Reference proteome</keyword>
<dbReference type="PANTHER" id="PTHR31377">
    <property type="entry name" value="AGMATINE DEIMINASE-RELATED"/>
    <property type="match status" value="1"/>
</dbReference>
<dbReference type="GO" id="GO:0009446">
    <property type="term" value="P:putrescine biosynthetic process"/>
    <property type="evidence" value="ECO:0007669"/>
    <property type="project" value="InterPro"/>
</dbReference>
<dbReference type="InterPro" id="IPR007466">
    <property type="entry name" value="Peptidyl-Arg-deiminase_porph"/>
</dbReference>
<dbReference type="Pfam" id="PF04371">
    <property type="entry name" value="PAD_porph"/>
    <property type="match status" value="1"/>
</dbReference>
<keyword evidence="1 2" id="KW-0378">Hydrolase</keyword>